<dbReference type="InterPro" id="IPR036895">
    <property type="entry name" value="Uracil-DNA_glycosylase-like_sf"/>
</dbReference>
<evidence type="ECO:0000256" key="1">
    <source>
        <dbReference type="ARBA" id="ARBA00022485"/>
    </source>
</evidence>
<organism evidence="9 10">
    <name type="scientific">Sphingomonas colocasiae</name>
    <dbReference type="NCBI Taxonomy" id="1848973"/>
    <lineage>
        <taxon>Bacteria</taxon>
        <taxon>Pseudomonadati</taxon>
        <taxon>Pseudomonadota</taxon>
        <taxon>Alphaproteobacteria</taxon>
        <taxon>Sphingomonadales</taxon>
        <taxon>Sphingomonadaceae</taxon>
        <taxon>Sphingomonas</taxon>
    </lineage>
</organism>
<dbReference type="Gene3D" id="3.40.470.10">
    <property type="entry name" value="Uracil-DNA glycosylase-like domain"/>
    <property type="match status" value="1"/>
</dbReference>
<protein>
    <submittedName>
        <fullName evidence="9">Uracil-DNA glycosylase</fullName>
    </submittedName>
</protein>
<feature type="domain" description="Uracil-DNA glycosylase-like" evidence="8">
    <location>
        <begin position="81"/>
        <end position="228"/>
    </location>
</feature>
<accession>A0ABS7PJI4</accession>
<evidence type="ECO:0000256" key="5">
    <source>
        <dbReference type="ARBA" id="ARBA00023004"/>
    </source>
</evidence>
<evidence type="ECO:0000313" key="9">
    <source>
        <dbReference type="EMBL" id="MBY8821134.1"/>
    </source>
</evidence>
<dbReference type="Proteomes" id="UP000706039">
    <property type="component" value="Unassembled WGS sequence"/>
</dbReference>
<dbReference type="SUPFAM" id="SSF52141">
    <property type="entry name" value="Uracil-DNA glycosylase-like"/>
    <property type="match status" value="1"/>
</dbReference>
<dbReference type="PANTHER" id="PTHR33693:SF1">
    <property type="entry name" value="TYPE-4 URACIL-DNA GLYCOSYLASE"/>
    <property type="match status" value="1"/>
</dbReference>
<keyword evidence="5" id="KW-0408">Iron</keyword>
<name>A0ABS7PJI4_9SPHN</name>
<keyword evidence="6" id="KW-0411">Iron-sulfur</keyword>
<dbReference type="PANTHER" id="PTHR33693">
    <property type="entry name" value="TYPE-5 URACIL-DNA GLYCOSYLASE"/>
    <property type="match status" value="1"/>
</dbReference>
<keyword evidence="7" id="KW-0234">DNA repair</keyword>
<evidence type="ECO:0000256" key="4">
    <source>
        <dbReference type="ARBA" id="ARBA00022801"/>
    </source>
</evidence>
<keyword evidence="4" id="KW-0378">Hydrolase</keyword>
<dbReference type="InterPro" id="IPR005122">
    <property type="entry name" value="Uracil-DNA_glycosylase-like"/>
</dbReference>
<evidence type="ECO:0000313" key="10">
    <source>
        <dbReference type="Proteomes" id="UP000706039"/>
    </source>
</evidence>
<gene>
    <name evidence="9" type="ORF">K7G82_02450</name>
</gene>
<keyword evidence="3" id="KW-0227">DNA damage</keyword>
<dbReference type="EMBL" id="JAINVV010000001">
    <property type="protein sequence ID" value="MBY8821134.1"/>
    <property type="molecule type" value="Genomic_DNA"/>
</dbReference>
<dbReference type="RefSeq" id="WP_222988220.1">
    <property type="nucleotide sequence ID" value="NZ_JAINVV010000001.1"/>
</dbReference>
<dbReference type="SMART" id="SM00987">
    <property type="entry name" value="UreE_C"/>
    <property type="match status" value="1"/>
</dbReference>
<evidence type="ECO:0000256" key="7">
    <source>
        <dbReference type="ARBA" id="ARBA00023204"/>
    </source>
</evidence>
<sequence length="236" mass="25020">MLDMAGALSALDWWREAGFDTPIADAPRNWLAEPPAGAPAHAPTPARPAKAAMPATIAEFRAWAESVPSMADGSLAGRRLLAEGDPASNLMIMIEMPEPADAAAGRLLSDETGRLLDRMLAAIGRDRGSIYLASMCFARPAGGRIAPASLPAIADIARRHIALAAPKRLLVMGQAASRAILGTELVEMRGKLRIINHEGVNVEAIASFAPRFLIQNPARKADVWKDLRLLIGGIGI</sequence>
<reference evidence="9 10" key="1">
    <citation type="submission" date="2021-08" db="EMBL/GenBank/DDBJ databases">
        <authorList>
            <person name="Tuo L."/>
        </authorList>
    </citation>
    <scope>NUCLEOTIDE SEQUENCE [LARGE SCALE GENOMIC DNA]</scope>
    <source>
        <strain evidence="9 10">JCM 31229</strain>
    </source>
</reference>
<proteinExistence type="predicted"/>
<keyword evidence="1" id="KW-0004">4Fe-4S</keyword>
<evidence type="ECO:0000256" key="3">
    <source>
        <dbReference type="ARBA" id="ARBA00022763"/>
    </source>
</evidence>
<keyword evidence="10" id="KW-1185">Reference proteome</keyword>
<dbReference type="Pfam" id="PF03167">
    <property type="entry name" value="UDG"/>
    <property type="match status" value="1"/>
</dbReference>
<evidence type="ECO:0000256" key="2">
    <source>
        <dbReference type="ARBA" id="ARBA00022723"/>
    </source>
</evidence>
<dbReference type="SMART" id="SM00986">
    <property type="entry name" value="UDG"/>
    <property type="match status" value="1"/>
</dbReference>
<keyword evidence="2" id="KW-0479">Metal-binding</keyword>
<evidence type="ECO:0000256" key="6">
    <source>
        <dbReference type="ARBA" id="ARBA00023014"/>
    </source>
</evidence>
<evidence type="ECO:0000259" key="8">
    <source>
        <dbReference type="SMART" id="SM00986"/>
    </source>
</evidence>
<comment type="caution">
    <text evidence="9">The sequence shown here is derived from an EMBL/GenBank/DDBJ whole genome shotgun (WGS) entry which is preliminary data.</text>
</comment>
<dbReference type="InterPro" id="IPR051536">
    <property type="entry name" value="UDG_Type-4/5"/>
</dbReference>